<keyword evidence="1" id="KW-0732">Signal</keyword>
<name>A0A1W1UMJ4_9PAST</name>
<evidence type="ECO:0000313" key="2">
    <source>
        <dbReference type="EMBL" id="SMB82312.1"/>
    </source>
</evidence>
<dbReference type="STRING" id="1122938.SAMN05660772_02049"/>
<reference evidence="3" key="1">
    <citation type="submission" date="2017-04" db="EMBL/GenBank/DDBJ databases">
        <authorList>
            <person name="Varghese N."/>
            <person name="Submissions S."/>
        </authorList>
    </citation>
    <scope>NUCLEOTIDE SEQUENCE [LARGE SCALE GENOMIC DNA]</scope>
    <source>
        <strain evidence="3">DSM 23072</strain>
    </source>
</reference>
<sequence>MNKKILLIMSVFTLSITGCAEMTALNNQVGQWAGQINQGLSQNGITTAEQEKSGEFQVRGNVDDVFLKVRREFGFQPISAQHTGIMKNGYDYNKVYQAIPGNFYQVSGSFGDSNYLEVTIERLGKNQVNIQWEASGTERWLQSAKERLIRSTK</sequence>
<dbReference type="AlphaFoldDB" id="A0A1W1UMJ4"/>
<organism evidence="2 3">
    <name type="scientific">Pasteurella testudinis DSM 23072</name>
    <dbReference type="NCBI Taxonomy" id="1122938"/>
    <lineage>
        <taxon>Bacteria</taxon>
        <taxon>Pseudomonadati</taxon>
        <taxon>Pseudomonadota</taxon>
        <taxon>Gammaproteobacteria</taxon>
        <taxon>Pasteurellales</taxon>
        <taxon>Pasteurellaceae</taxon>
        <taxon>Pasteurella</taxon>
    </lineage>
</organism>
<evidence type="ECO:0000256" key="1">
    <source>
        <dbReference type="SAM" id="SignalP"/>
    </source>
</evidence>
<dbReference type="Proteomes" id="UP000192408">
    <property type="component" value="Unassembled WGS sequence"/>
</dbReference>
<proteinExistence type="predicted"/>
<keyword evidence="3" id="KW-1185">Reference proteome</keyword>
<protein>
    <submittedName>
        <fullName evidence="2">Uncharacterized protein</fullName>
    </submittedName>
</protein>
<dbReference type="RefSeq" id="WP_084256532.1">
    <property type="nucleotide sequence ID" value="NZ_FWWV01000009.1"/>
</dbReference>
<accession>A0A1W1UMJ4</accession>
<feature type="chain" id="PRO_5013252495" evidence="1">
    <location>
        <begin position="21"/>
        <end position="153"/>
    </location>
</feature>
<gene>
    <name evidence="2" type="ORF">SAMN05660772_02049</name>
</gene>
<dbReference type="EMBL" id="FWWV01000009">
    <property type="protein sequence ID" value="SMB82312.1"/>
    <property type="molecule type" value="Genomic_DNA"/>
</dbReference>
<evidence type="ECO:0000313" key="3">
    <source>
        <dbReference type="Proteomes" id="UP000192408"/>
    </source>
</evidence>
<dbReference type="PROSITE" id="PS51257">
    <property type="entry name" value="PROKAR_LIPOPROTEIN"/>
    <property type="match status" value="1"/>
</dbReference>
<feature type="signal peptide" evidence="1">
    <location>
        <begin position="1"/>
        <end position="20"/>
    </location>
</feature>